<evidence type="ECO:0000313" key="2">
    <source>
        <dbReference type="EMBL" id="MET9843028.1"/>
    </source>
</evidence>
<comment type="caution">
    <text evidence="2">The sequence shown here is derived from an EMBL/GenBank/DDBJ whole genome shotgun (WGS) entry which is preliminary data.</text>
</comment>
<feature type="region of interest" description="Disordered" evidence="1">
    <location>
        <begin position="29"/>
        <end position="51"/>
    </location>
</feature>
<dbReference type="EMBL" id="JBEXPZ010000001">
    <property type="protein sequence ID" value="MET9843028.1"/>
    <property type="molecule type" value="Genomic_DNA"/>
</dbReference>
<evidence type="ECO:0000313" key="3">
    <source>
        <dbReference type="Proteomes" id="UP001550210"/>
    </source>
</evidence>
<keyword evidence="3" id="KW-1185">Reference proteome</keyword>
<reference evidence="2 3" key="1">
    <citation type="submission" date="2024-06" db="EMBL/GenBank/DDBJ databases">
        <title>The Natural Products Discovery Center: Release of the First 8490 Sequenced Strains for Exploring Actinobacteria Biosynthetic Diversity.</title>
        <authorList>
            <person name="Kalkreuter E."/>
            <person name="Kautsar S.A."/>
            <person name="Yang D."/>
            <person name="Bader C.D."/>
            <person name="Teijaro C.N."/>
            <person name="Fluegel L."/>
            <person name="Davis C.M."/>
            <person name="Simpson J.R."/>
            <person name="Lauterbach L."/>
            <person name="Steele A.D."/>
            <person name="Gui C."/>
            <person name="Meng S."/>
            <person name="Li G."/>
            <person name="Viehrig K."/>
            <person name="Ye F."/>
            <person name="Su P."/>
            <person name="Kiefer A.F."/>
            <person name="Nichols A."/>
            <person name="Cepeda A.J."/>
            <person name="Yan W."/>
            <person name="Fan B."/>
            <person name="Jiang Y."/>
            <person name="Adhikari A."/>
            <person name="Zheng C.-J."/>
            <person name="Schuster L."/>
            <person name="Cowan T.M."/>
            <person name="Smanski M.J."/>
            <person name="Chevrette M.G."/>
            <person name="De Carvalho L.P.S."/>
            <person name="Shen B."/>
        </authorList>
    </citation>
    <scope>NUCLEOTIDE SEQUENCE [LARGE SCALE GENOMIC DNA]</scope>
    <source>
        <strain evidence="2 3">NPDC006434</strain>
    </source>
</reference>
<sequence>MSDVMPVPVHLDKVVEGLAENPALPPELSAELLPGERPYPLDDTMPAYLRG</sequence>
<organism evidence="2 3">
    <name type="scientific">Streptomyces ossamyceticus</name>
    <dbReference type="NCBI Taxonomy" id="249581"/>
    <lineage>
        <taxon>Bacteria</taxon>
        <taxon>Bacillati</taxon>
        <taxon>Actinomycetota</taxon>
        <taxon>Actinomycetes</taxon>
        <taxon>Kitasatosporales</taxon>
        <taxon>Streptomycetaceae</taxon>
        <taxon>Streptomyces</taxon>
    </lineage>
</organism>
<name>A0ABV2UNB0_9ACTN</name>
<proteinExistence type="predicted"/>
<gene>
    <name evidence="2" type="ORF">ABZZ21_00290</name>
</gene>
<protein>
    <submittedName>
        <fullName evidence="2">Uncharacterized protein</fullName>
    </submittedName>
</protein>
<accession>A0ABV2UNB0</accession>
<dbReference type="Proteomes" id="UP001550210">
    <property type="component" value="Unassembled WGS sequence"/>
</dbReference>
<evidence type="ECO:0000256" key="1">
    <source>
        <dbReference type="SAM" id="MobiDB-lite"/>
    </source>
</evidence>
<dbReference type="RefSeq" id="WP_355390279.1">
    <property type="nucleotide sequence ID" value="NZ_JBEGHN010000015.1"/>
</dbReference>